<evidence type="ECO:0000256" key="6">
    <source>
        <dbReference type="ARBA" id="ARBA00034078"/>
    </source>
</evidence>
<dbReference type="SUPFAM" id="SSF54292">
    <property type="entry name" value="2Fe-2S ferredoxin-like"/>
    <property type="match status" value="1"/>
</dbReference>
<keyword evidence="5" id="KW-0411">Iron-sulfur</keyword>
<feature type="domain" description="2Fe-2S ferredoxin-type" evidence="7">
    <location>
        <begin position="3"/>
        <end position="105"/>
    </location>
</feature>
<dbReference type="RefSeq" id="WP_393993975.1">
    <property type="nucleotide sequence ID" value="NZ_JBAFVH010000011.1"/>
</dbReference>
<comment type="cofactor">
    <cofactor evidence="6">
        <name>[2Fe-2S] cluster</name>
        <dbReference type="ChEBI" id="CHEBI:190135"/>
    </cofactor>
</comment>
<dbReference type="InterPro" id="IPR001041">
    <property type="entry name" value="2Fe-2S_ferredoxin-type"/>
</dbReference>
<evidence type="ECO:0000256" key="3">
    <source>
        <dbReference type="ARBA" id="ARBA00022723"/>
    </source>
</evidence>
<reference evidence="8 9" key="1">
    <citation type="submission" date="2024-02" db="EMBL/GenBank/DDBJ databases">
        <title>Expansion and revision of Xanthobacter and proposal of Roseixanthobacter gen. nov.</title>
        <authorList>
            <person name="Soltysiak M.P.M."/>
            <person name="Jalihal A."/>
            <person name="Ory A."/>
            <person name="Chrisophersen C."/>
            <person name="Lee A.D."/>
            <person name="Boulton J."/>
            <person name="Springer M."/>
        </authorList>
    </citation>
    <scope>NUCLEOTIDE SEQUENCE [LARGE SCALE GENOMIC DNA]</scope>
    <source>
        <strain evidence="8 9">23A</strain>
    </source>
</reference>
<keyword evidence="2" id="KW-0001">2Fe-2S</keyword>
<evidence type="ECO:0000256" key="4">
    <source>
        <dbReference type="ARBA" id="ARBA00023004"/>
    </source>
</evidence>
<keyword evidence="3" id="KW-0479">Metal-binding</keyword>
<comment type="similarity">
    <text evidence="1">Belongs to the adrenodoxin/putidaredoxin family.</text>
</comment>
<dbReference type="InterPro" id="IPR018298">
    <property type="entry name" value="Adrenodoxin_Fe-S_BS"/>
</dbReference>
<sequence length="107" mass="11373">MVKIIYIEPDGSERPIEVEEGRSVMEGAVANGIRGIVAECGGACSCATCHAYIDAAWAETVGAPAGDEAEMLDFAYERAPGSRLTCQIEVTDALEGLRVRIPEKQGE</sequence>
<dbReference type="Proteomes" id="UP001604002">
    <property type="component" value="Unassembled WGS sequence"/>
</dbReference>
<gene>
    <name evidence="8" type="ORF">V5F32_19245</name>
</gene>
<evidence type="ECO:0000313" key="8">
    <source>
        <dbReference type="EMBL" id="MFG1374320.1"/>
    </source>
</evidence>
<organism evidence="8 9">
    <name type="scientific">Xanthobacter oligotrophicus</name>
    <dbReference type="NCBI Taxonomy" id="2607286"/>
    <lineage>
        <taxon>Bacteria</taxon>
        <taxon>Pseudomonadati</taxon>
        <taxon>Pseudomonadota</taxon>
        <taxon>Alphaproteobacteria</taxon>
        <taxon>Hyphomicrobiales</taxon>
        <taxon>Xanthobacteraceae</taxon>
        <taxon>Xanthobacter</taxon>
    </lineage>
</organism>
<dbReference type="InterPro" id="IPR001055">
    <property type="entry name" value="Adrenodoxin-like"/>
</dbReference>
<proteinExistence type="inferred from homology"/>
<keyword evidence="9" id="KW-1185">Reference proteome</keyword>
<dbReference type="InterPro" id="IPR012675">
    <property type="entry name" value="Beta-grasp_dom_sf"/>
</dbReference>
<evidence type="ECO:0000259" key="7">
    <source>
        <dbReference type="PROSITE" id="PS51085"/>
    </source>
</evidence>
<dbReference type="PANTHER" id="PTHR23426">
    <property type="entry name" value="FERREDOXIN/ADRENODOXIN"/>
    <property type="match status" value="1"/>
</dbReference>
<dbReference type="CDD" id="cd00207">
    <property type="entry name" value="fer2"/>
    <property type="match status" value="1"/>
</dbReference>
<dbReference type="PANTHER" id="PTHR23426:SF65">
    <property type="entry name" value="FERREDOXIN-2, MITOCHONDRIAL"/>
    <property type="match status" value="1"/>
</dbReference>
<dbReference type="InterPro" id="IPR036010">
    <property type="entry name" value="2Fe-2S_ferredoxin-like_sf"/>
</dbReference>
<accession>A0ABW6ZZZ2</accession>
<dbReference type="PROSITE" id="PS00814">
    <property type="entry name" value="ADX"/>
    <property type="match status" value="1"/>
</dbReference>
<protein>
    <submittedName>
        <fullName evidence="8">2Fe-2S iron-sulfur cluster-binding protein</fullName>
    </submittedName>
</protein>
<dbReference type="Gene3D" id="3.10.20.30">
    <property type="match status" value="1"/>
</dbReference>
<evidence type="ECO:0000256" key="5">
    <source>
        <dbReference type="ARBA" id="ARBA00023014"/>
    </source>
</evidence>
<dbReference type="PROSITE" id="PS51085">
    <property type="entry name" value="2FE2S_FER_2"/>
    <property type="match status" value="1"/>
</dbReference>
<evidence type="ECO:0000256" key="1">
    <source>
        <dbReference type="ARBA" id="ARBA00010914"/>
    </source>
</evidence>
<evidence type="ECO:0000256" key="2">
    <source>
        <dbReference type="ARBA" id="ARBA00022714"/>
    </source>
</evidence>
<keyword evidence="4" id="KW-0408">Iron</keyword>
<comment type="caution">
    <text evidence="8">The sequence shown here is derived from an EMBL/GenBank/DDBJ whole genome shotgun (WGS) entry which is preliminary data.</text>
</comment>
<name>A0ABW6ZZZ2_9HYPH</name>
<dbReference type="PRINTS" id="PR00355">
    <property type="entry name" value="ADRENODOXIN"/>
</dbReference>
<evidence type="ECO:0000313" key="9">
    <source>
        <dbReference type="Proteomes" id="UP001604002"/>
    </source>
</evidence>
<dbReference type="EMBL" id="JBAFVH010000011">
    <property type="protein sequence ID" value="MFG1374320.1"/>
    <property type="molecule type" value="Genomic_DNA"/>
</dbReference>
<dbReference type="Pfam" id="PF00111">
    <property type="entry name" value="Fer2"/>
    <property type="match status" value="1"/>
</dbReference>